<organism evidence="4 5">
    <name type="scientific">Limnohabitans radicicola</name>
    <dbReference type="NCBI Taxonomy" id="2771427"/>
    <lineage>
        <taxon>Bacteria</taxon>
        <taxon>Pseudomonadati</taxon>
        <taxon>Pseudomonadota</taxon>
        <taxon>Betaproteobacteria</taxon>
        <taxon>Burkholderiales</taxon>
        <taxon>Comamonadaceae</taxon>
        <taxon>Limnohabitans</taxon>
    </lineage>
</organism>
<dbReference type="InterPro" id="IPR001343">
    <property type="entry name" value="Hemolysn_Ca-bd"/>
</dbReference>
<evidence type="ECO:0000313" key="4">
    <source>
        <dbReference type="EMBL" id="MBD8049686.1"/>
    </source>
</evidence>
<evidence type="ECO:0000256" key="1">
    <source>
        <dbReference type="ARBA" id="ARBA00004613"/>
    </source>
</evidence>
<gene>
    <name evidence="4" type="ORF">IC609_03945</name>
</gene>
<dbReference type="Proteomes" id="UP000647424">
    <property type="component" value="Unassembled WGS sequence"/>
</dbReference>
<sequence>MPMTIEQRNDAYRFFSIAFGAVPGSDYYAQLEQAYAAGMSSKAVVNAFAEKSQFLGIYPSSLSNQTFANLIVENVVGDSASNAAKSDAKKQVVDALDANWTRGDIVYQLFTNLAAKTADDPDWAGTAKLMSNKVEVAKYVSEYRPLTTTDLPTLQNALKTVTKDTDVSSADAIKAVVAAAGVNLGGLTPQTSSSDNYVGTAGNDAVDGGIGNDTLKGGDGNDVLIGGSGADSLSGERGQDYIEGGSGADWIDLGSYADSVYVSGYYKGNVYVSGYDKYTFDASFEFADGGDGADTILGGLGTDLINGGEGADFIYGDGQGYYSEYTEAPGVSKDALSHMYMDTIRGGAGDDQIYAQFGNDVVYGDEGNDTVSGGTGNDYIDGGDGNDSLDGGTGSDTLLGGNGDDRMSMSQMSPGVTGVMSGGAGNDTIQLYTERDGLKAAITAGDGADSISLLMSTDAQVSLDLTETVQSKDTLEVLWNTYDNKQPLNPVVVNGFSLGNDVLNVDLFYFYGQSYYSYSYMSQSMSYDGKTVYKNHVQTVSSPSTPWLTATGSGVDSSGKGIFVIKGAQAPAADLVSVAAFLDPYGNNASYSKSTKHYFVFDIANVGMGVYLFTDDTGANAKIVADELTPLVVLTGVSTAQLDSSQPGFFMV</sequence>
<dbReference type="AlphaFoldDB" id="A0A927IL00"/>
<feature type="compositionally biased region" description="Low complexity" evidence="3">
    <location>
        <begin position="386"/>
        <end position="399"/>
    </location>
</feature>
<dbReference type="PANTHER" id="PTHR38340">
    <property type="entry name" value="S-LAYER PROTEIN"/>
    <property type="match status" value="1"/>
</dbReference>
<keyword evidence="5" id="KW-1185">Reference proteome</keyword>
<reference evidence="4" key="1">
    <citation type="submission" date="2020-09" db="EMBL/GenBank/DDBJ databases">
        <title>Genome seq and assembly of Limnohabitants sp.</title>
        <authorList>
            <person name="Chhetri G."/>
        </authorList>
    </citation>
    <scope>NUCLEOTIDE SEQUENCE</scope>
    <source>
        <strain evidence="4">JUR4</strain>
    </source>
</reference>
<dbReference type="InterPro" id="IPR050557">
    <property type="entry name" value="RTX_toxin/Mannuronan_C5-epim"/>
</dbReference>
<evidence type="ECO:0000313" key="5">
    <source>
        <dbReference type="Proteomes" id="UP000647424"/>
    </source>
</evidence>
<feature type="region of interest" description="Disordered" evidence="3">
    <location>
        <begin position="370"/>
        <end position="406"/>
    </location>
</feature>
<evidence type="ECO:0000256" key="2">
    <source>
        <dbReference type="ARBA" id="ARBA00022525"/>
    </source>
</evidence>
<dbReference type="PRINTS" id="PR00313">
    <property type="entry name" value="CABNDNGRPT"/>
</dbReference>
<dbReference type="RefSeq" id="WP_191818138.1">
    <property type="nucleotide sequence ID" value="NZ_JACYFT010000001.1"/>
</dbReference>
<keyword evidence="2" id="KW-0964">Secreted</keyword>
<proteinExistence type="predicted"/>
<dbReference type="EMBL" id="JACYFT010000001">
    <property type="protein sequence ID" value="MBD8049686.1"/>
    <property type="molecule type" value="Genomic_DNA"/>
</dbReference>
<protein>
    <recommendedName>
        <fullName evidence="6">Haemolysin-type calcium binding-related domain-containing protein</fullName>
    </recommendedName>
</protein>
<evidence type="ECO:0008006" key="6">
    <source>
        <dbReference type="Google" id="ProtNLM"/>
    </source>
</evidence>
<comment type="subcellular location">
    <subcellularLocation>
        <location evidence="1">Secreted</location>
    </subcellularLocation>
</comment>
<dbReference type="GO" id="GO:0005576">
    <property type="term" value="C:extracellular region"/>
    <property type="evidence" value="ECO:0007669"/>
    <property type="project" value="UniProtKB-SubCell"/>
</dbReference>
<dbReference type="Pfam" id="PF00353">
    <property type="entry name" value="HemolysinCabind"/>
    <property type="match status" value="5"/>
</dbReference>
<comment type="caution">
    <text evidence="4">The sequence shown here is derived from an EMBL/GenBank/DDBJ whole genome shotgun (WGS) entry which is preliminary data.</text>
</comment>
<evidence type="ECO:0000256" key="3">
    <source>
        <dbReference type="SAM" id="MobiDB-lite"/>
    </source>
</evidence>
<dbReference type="GO" id="GO:0005509">
    <property type="term" value="F:calcium ion binding"/>
    <property type="evidence" value="ECO:0007669"/>
    <property type="project" value="InterPro"/>
</dbReference>
<dbReference type="PANTHER" id="PTHR38340:SF1">
    <property type="entry name" value="S-LAYER PROTEIN"/>
    <property type="match status" value="1"/>
</dbReference>
<dbReference type="SUPFAM" id="SSF51120">
    <property type="entry name" value="beta-Roll"/>
    <property type="match status" value="2"/>
</dbReference>
<accession>A0A927IL00</accession>
<dbReference type="Gene3D" id="2.150.10.10">
    <property type="entry name" value="Serralysin-like metalloprotease, C-terminal"/>
    <property type="match status" value="2"/>
</dbReference>
<dbReference type="InterPro" id="IPR011049">
    <property type="entry name" value="Serralysin-like_metalloprot_C"/>
</dbReference>
<name>A0A927IL00_9BURK</name>
<dbReference type="PROSITE" id="PS00330">
    <property type="entry name" value="HEMOLYSIN_CALCIUM"/>
    <property type="match status" value="4"/>
</dbReference>
<dbReference type="InterPro" id="IPR018511">
    <property type="entry name" value="Hemolysin-typ_Ca-bd_CS"/>
</dbReference>